<accession>L1JGX1</accession>
<sequence length="140" mass="15321">MVNGQTQQASEIPPCREILVKSPADGPKEWTMIEMQGMLQARDSSDSLDGLDIGNLQMKKGDKNVSLTVGNQRLEGKIVDLSSPLAVMLKRKSEPLQGGQSATEYSIAGIIKKKIVFNHRPTVITTHYVSPMKDLGSQLE</sequence>
<evidence type="ECO:0000313" key="2">
    <source>
        <dbReference type="EnsemblProtists" id="EKX47582"/>
    </source>
</evidence>
<dbReference type="EMBL" id="JH992989">
    <property type="protein sequence ID" value="EKX47582.1"/>
    <property type="molecule type" value="Genomic_DNA"/>
</dbReference>
<evidence type="ECO:0000313" key="1">
    <source>
        <dbReference type="EMBL" id="EKX47582.1"/>
    </source>
</evidence>
<name>L1JGX1_GUITC</name>
<gene>
    <name evidence="1" type="primary">CTF8</name>
    <name evidence="1" type="ORF">GUITHDRAFT_106569</name>
</gene>
<protein>
    <submittedName>
        <fullName evidence="1">Chromosome transmission fidelity protein 8</fullName>
    </submittedName>
</protein>
<dbReference type="OMA" id="TNVPKPC"/>
<dbReference type="PANTHER" id="PTHR47475:SF2">
    <property type="entry name" value="CHROMOSOME TRANSMISSION FIDELITY PROTEIN 8"/>
    <property type="match status" value="1"/>
</dbReference>
<dbReference type="GO" id="GO:0031390">
    <property type="term" value="C:Ctf18 RFC-like complex"/>
    <property type="evidence" value="ECO:0007669"/>
    <property type="project" value="InterPro"/>
</dbReference>
<dbReference type="HOGENOM" id="CLU_066293_3_0_1"/>
<dbReference type="Pfam" id="PF09696">
    <property type="entry name" value="Ctf8"/>
    <property type="match status" value="1"/>
</dbReference>
<dbReference type="STRING" id="905079.L1JGX1"/>
<dbReference type="PaxDb" id="55529-EKX47582"/>
<dbReference type="GeneID" id="17304187"/>
<reference evidence="3" key="2">
    <citation type="submission" date="2012-11" db="EMBL/GenBank/DDBJ databases">
        <authorList>
            <person name="Kuo A."/>
            <person name="Curtis B.A."/>
            <person name="Tanifuji G."/>
            <person name="Burki F."/>
            <person name="Gruber A."/>
            <person name="Irimia M."/>
            <person name="Maruyama S."/>
            <person name="Arias M.C."/>
            <person name="Ball S.G."/>
            <person name="Gile G.H."/>
            <person name="Hirakawa Y."/>
            <person name="Hopkins J.F."/>
            <person name="Rensing S.A."/>
            <person name="Schmutz J."/>
            <person name="Symeonidi A."/>
            <person name="Elias M."/>
            <person name="Eveleigh R.J."/>
            <person name="Herman E.K."/>
            <person name="Klute M.J."/>
            <person name="Nakayama T."/>
            <person name="Obornik M."/>
            <person name="Reyes-Prieto A."/>
            <person name="Armbrust E.V."/>
            <person name="Aves S.J."/>
            <person name="Beiko R.G."/>
            <person name="Coutinho P."/>
            <person name="Dacks J.B."/>
            <person name="Durnford D.G."/>
            <person name="Fast N.M."/>
            <person name="Green B.R."/>
            <person name="Grisdale C."/>
            <person name="Hempe F."/>
            <person name="Henrissat B."/>
            <person name="Hoppner M.P."/>
            <person name="Ishida K.-I."/>
            <person name="Kim E."/>
            <person name="Koreny L."/>
            <person name="Kroth P.G."/>
            <person name="Liu Y."/>
            <person name="Malik S.-B."/>
            <person name="Maier U.G."/>
            <person name="McRose D."/>
            <person name="Mock T."/>
            <person name="Neilson J.A."/>
            <person name="Onodera N.T."/>
            <person name="Poole A.M."/>
            <person name="Pritham E.J."/>
            <person name="Richards T.A."/>
            <person name="Rocap G."/>
            <person name="Roy S.W."/>
            <person name="Sarai C."/>
            <person name="Schaack S."/>
            <person name="Shirato S."/>
            <person name="Slamovits C.H."/>
            <person name="Spencer D.F."/>
            <person name="Suzuki S."/>
            <person name="Worden A.Z."/>
            <person name="Zauner S."/>
            <person name="Barry K."/>
            <person name="Bell C."/>
            <person name="Bharti A.K."/>
            <person name="Crow J.A."/>
            <person name="Grimwood J."/>
            <person name="Kramer R."/>
            <person name="Lindquist E."/>
            <person name="Lucas S."/>
            <person name="Salamov A."/>
            <person name="McFadden G.I."/>
            <person name="Lane C.E."/>
            <person name="Keeling P.J."/>
            <person name="Gray M.W."/>
            <person name="Grigoriev I.V."/>
            <person name="Archibald J.M."/>
        </authorList>
    </citation>
    <scope>NUCLEOTIDE SEQUENCE</scope>
    <source>
        <strain evidence="3">CCMP2712</strain>
    </source>
</reference>
<keyword evidence="3" id="KW-1185">Reference proteome</keyword>
<reference evidence="2" key="3">
    <citation type="submission" date="2016-03" db="UniProtKB">
        <authorList>
            <consortium name="EnsemblProtists"/>
        </authorList>
    </citation>
    <scope>IDENTIFICATION</scope>
</reference>
<dbReference type="EnsemblProtists" id="EKX47582">
    <property type="protein sequence ID" value="EKX47582"/>
    <property type="gene ID" value="GUITHDRAFT_106569"/>
</dbReference>
<dbReference type="InterPro" id="IPR018607">
    <property type="entry name" value="Ctf8"/>
</dbReference>
<dbReference type="OrthoDB" id="121932at2759"/>
<evidence type="ECO:0000313" key="3">
    <source>
        <dbReference type="Proteomes" id="UP000011087"/>
    </source>
</evidence>
<dbReference type="GO" id="GO:0007064">
    <property type="term" value="P:mitotic sister chromatid cohesion"/>
    <property type="evidence" value="ECO:0007669"/>
    <property type="project" value="InterPro"/>
</dbReference>
<dbReference type="AlphaFoldDB" id="L1JGX1"/>
<dbReference type="Proteomes" id="UP000011087">
    <property type="component" value="Unassembled WGS sequence"/>
</dbReference>
<proteinExistence type="predicted"/>
<reference evidence="1 3" key="1">
    <citation type="journal article" date="2012" name="Nature">
        <title>Algal genomes reveal evolutionary mosaicism and the fate of nucleomorphs.</title>
        <authorList>
            <consortium name="DOE Joint Genome Institute"/>
            <person name="Curtis B.A."/>
            <person name="Tanifuji G."/>
            <person name="Burki F."/>
            <person name="Gruber A."/>
            <person name="Irimia M."/>
            <person name="Maruyama S."/>
            <person name="Arias M.C."/>
            <person name="Ball S.G."/>
            <person name="Gile G.H."/>
            <person name="Hirakawa Y."/>
            <person name="Hopkins J.F."/>
            <person name="Kuo A."/>
            <person name="Rensing S.A."/>
            <person name="Schmutz J."/>
            <person name="Symeonidi A."/>
            <person name="Elias M."/>
            <person name="Eveleigh R.J."/>
            <person name="Herman E.K."/>
            <person name="Klute M.J."/>
            <person name="Nakayama T."/>
            <person name="Obornik M."/>
            <person name="Reyes-Prieto A."/>
            <person name="Armbrust E.V."/>
            <person name="Aves S.J."/>
            <person name="Beiko R.G."/>
            <person name="Coutinho P."/>
            <person name="Dacks J.B."/>
            <person name="Durnford D.G."/>
            <person name="Fast N.M."/>
            <person name="Green B.R."/>
            <person name="Grisdale C.J."/>
            <person name="Hempel F."/>
            <person name="Henrissat B."/>
            <person name="Hoppner M.P."/>
            <person name="Ishida K."/>
            <person name="Kim E."/>
            <person name="Koreny L."/>
            <person name="Kroth P.G."/>
            <person name="Liu Y."/>
            <person name="Malik S.B."/>
            <person name="Maier U.G."/>
            <person name="McRose D."/>
            <person name="Mock T."/>
            <person name="Neilson J.A."/>
            <person name="Onodera N.T."/>
            <person name="Poole A.M."/>
            <person name="Pritham E.J."/>
            <person name="Richards T.A."/>
            <person name="Rocap G."/>
            <person name="Roy S.W."/>
            <person name="Sarai C."/>
            <person name="Schaack S."/>
            <person name="Shirato S."/>
            <person name="Slamovits C.H."/>
            <person name="Spencer D.F."/>
            <person name="Suzuki S."/>
            <person name="Worden A.Z."/>
            <person name="Zauner S."/>
            <person name="Barry K."/>
            <person name="Bell C."/>
            <person name="Bharti A.K."/>
            <person name="Crow J.A."/>
            <person name="Grimwood J."/>
            <person name="Kramer R."/>
            <person name="Lindquist E."/>
            <person name="Lucas S."/>
            <person name="Salamov A."/>
            <person name="McFadden G.I."/>
            <person name="Lane C.E."/>
            <person name="Keeling P.J."/>
            <person name="Gray M.W."/>
            <person name="Grigoriev I.V."/>
            <person name="Archibald J.M."/>
        </authorList>
    </citation>
    <scope>NUCLEOTIDE SEQUENCE</scope>
    <source>
        <strain evidence="1 3">CCMP2712</strain>
    </source>
</reference>
<organism evidence="1">
    <name type="scientific">Guillardia theta (strain CCMP2712)</name>
    <name type="common">Cryptophyte</name>
    <dbReference type="NCBI Taxonomy" id="905079"/>
    <lineage>
        <taxon>Eukaryota</taxon>
        <taxon>Cryptophyceae</taxon>
        <taxon>Pyrenomonadales</taxon>
        <taxon>Geminigeraceae</taxon>
        <taxon>Guillardia</taxon>
    </lineage>
</organism>
<dbReference type="RefSeq" id="XP_005834562.1">
    <property type="nucleotide sequence ID" value="XM_005834505.1"/>
</dbReference>
<dbReference type="PANTHER" id="PTHR47475">
    <property type="entry name" value="CHROMOSOME TRANSMISSION FIDELITY PROTEIN 8"/>
    <property type="match status" value="1"/>
</dbReference>
<dbReference type="KEGG" id="gtt:GUITHDRAFT_106569"/>